<evidence type="ECO:0000256" key="7">
    <source>
        <dbReference type="ARBA" id="ARBA00025024"/>
    </source>
</evidence>
<dbReference type="SUPFAM" id="SSF54928">
    <property type="entry name" value="RNA-binding domain, RBD"/>
    <property type="match status" value="1"/>
</dbReference>
<keyword evidence="5" id="KW-0694">RNA-binding</keyword>
<evidence type="ECO:0000256" key="5">
    <source>
        <dbReference type="ARBA" id="ARBA00022884"/>
    </source>
</evidence>
<comment type="similarity">
    <text evidence="2">Belongs to the ESF2/ABP1 family.</text>
</comment>
<comment type="subcellular location">
    <subcellularLocation>
        <location evidence="1">Nucleus</location>
        <location evidence="1">Nucleolus</location>
    </subcellularLocation>
</comment>
<evidence type="ECO:0000256" key="2">
    <source>
        <dbReference type="ARBA" id="ARBA00005819"/>
    </source>
</evidence>
<dbReference type="PANTHER" id="PTHR12311">
    <property type="entry name" value="ACTIVATOR OF BASAL TRANSCRIPTION 1"/>
    <property type="match status" value="1"/>
</dbReference>
<gene>
    <name evidence="10" type="primary">ESF2</name>
    <name evidence="10" type="ORF">G3M48_007183</name>
</gene>
<keyword evidence="4" id="KW-0698">rRNA processing</keyword>
<dbReference type="GO" id="GO:0034462">
    <property type="term" value="P:small-subunit processome assembly"/>
    <property type="evidence" value="ECO:0007669"/>
    <property type="project" value="TreeGrafter"/>
</dbReference>
<dbReference type="Gene3D" id="3.30.70.330">
    <property type="match status" value="1"/>
</dbReference>
<evidence type="ECO:0000256" key="3">
    <source>
        <dbReference type="ARBA" id="ARBA00022517"/>
    </source>
</evidence>
<dbReference type="GO" id="GO:0000447">
    <property type="term" value="P:endonucleolytic cleavage in ITS1 to separate SSU-rRNA from 5.8S rRNA and LSU-rRNA from tricistronic rRNA transcript (SSU-rRNA, 5.8S rRNA, LSU-rRNA)"/>
    <property type="evidence" value="ECO:0007669"/>
    <property type="project" value="TreeGrafter"/>
</dbReference>
<evidence type="ECO:0000313" key="11">
    <source>
        <dbReference type="Proteomes" id="UP001397290"/>
    </source>
</evidence>
<dbReference type="Proteomes" id="UP001397290">
    <property type="component" value="Unassembled WGS sequence"/>
</dbReference>
<keyword evidence="11" id="KW-1185">Reference proteome</keyword>
<dbReference type="GO" id="GO:0000480">
    <property type="term" value="P:endonucleolytic cleavage in 5'-ETS of tricistronic rRNA transcript (SSU-rRNA, 5.8S rRNA, LSU-rRNA)"/>
    <property type="evidence" value="ECO:0007669"/>
    <property type="project" value="TreeGrafter"/>
</dbReference>
<evidence type="ECO:0000256" key="1">
    <source>
        <dbReference type="ARBA" id="ARBA00004604"/>
    </source>
</evidence>
<feature type="compositionally biased region" description="Basic residues" evidence="9">
    <location>
        <begin position="31"/>
        <end position="40"/>
    </location>
</feature>
<keyword evidence="3" id="KW-0690">Ribosome biogenesis</keyword>
<feature type="region of interest" description="Disordered" evidence="9">
    <location>
        <begin position="1"/>
        <end position="89"/>
    </location>
</feature>
<sequence length="326" mass="36502">MAPNANDFLDASESDNDHINTYDSENEISKGGRRSTKRRKLSPEEDGDSDHDASDTDGGDDEEDDAAETEAKTVEEKKPEKKKTKLPKIQSDLPDISRTLTKKNLVATEKAIQRSGVVYLSRIPPFMKPAKLRSLLEPYGVINRIFLAPEDPTAHARRVRAGGNKKRSYTEGWVEFLRKKDAKAVCALLNAGTVGGKKGSYYRDDIWNLMYLKGFKWHNLTEQIASENAERASRMRAEISKTARENKEFVRNVEQAKVLDGIAKSAAARKRKAADNGEPEAGADGDAAEGRTQRHTRTFKQIPLAKKTNDTDEQPERVTRVLNKIF</sequence>
<reference evidence="10 11" key="1">
    <citation type="submission" date="2020-02" db="EMBL/GenBank/DDBJ databases">
        <title>Comparative genomics of the hypocrealean fungal genus Beauvera.</title>
        <authorList>
            <person name="Showalter D.N."/>
            <person name="Bushley K.E."/>
            <person name="Rehner S.A."/>
        </authorList>
    </citation>
    <scope>NUCLEOTIDE SEQUENCE [LARGE SCALE GENOMIC DNA]</scope>
    <source>
        <strain evidence="10 11">ARSEF4384</strain>
    </source>
</reference>
<proteinExistence type="inferred from homology"/>
<evidence type="ECO:0000256" key="8">
    <source>
        <dbReference type="ARBA" id="ARBA00032634"/>
    </source>
</evidence>
<evidence type="ECO:0000256" key="4">
    <source>
        <dbReference type="ARBA" id="ARBA00022552"/>
    </source>
</evidence>
<dbReference type="GO" id="GO:0005730">
    <property type="term" value="C:nucleolus"/>
    <property type="evidence" value="ECO:0007669"/>
    <property type="project" value="UniProtKB-SubCell"/>
</dbReference>
<dbReference type="PANTHER" id="PTHR12311:SF7">
    <property type="entry name" value="ACTIVATOR OF BASAL TRANSCRIPTION 1"/>
    <property type="match status" value="1"/>
</dbReference>
<evidence type="ECO:0000256" key="6">
    <source>
        <dbReference type="ARBA" id="ARBA00023242"/>
    </source>
</evidence>
<feature type="compositionally biased region" description="Acidic residues" evidence="9">
    <location>
        <begin position="44"/>
        <end position="68"/>
    </location>
</feature>
<dbReference type="InterPro" id="IPR035979">
    <property type="entry name" value="RBD_domain_sf"/>
</dbReference>
<dbReference type="AlphaFoldDB" id="A0AAW0RMP7"/>
<dbReference type="InterPro" id="IPR039119">
    <property type="entry name" value="ABT1/Esf2"/>
</dbReference>
<accession>A0AAW0RMP7</accession>
<dbReference type="InterPro" id="IPR012677">
    <property type="entry name" value="Nucleotide-bd_a/b_plait_sf"/>
</dbReference>
<comment type="function">
    <text evidence="7">Involved in the small subunit (SSU) processome assembly and function, and in the 18S rRNA synthesis. Required for the early cleavages at sites A0, A1 and A2.</text>
</comment>
<protein>
    <recommendedName>
        <fullName evidence="8">18S rRNA factor 2</fullName>
    </recommendedName>
</protein>
<comment type="caution">
    <text evidence="10">The sequence shown here is derived from an EMBL/GenBank/DDBJ whole genome shotgun (WGS) entry which is preliminary data.</text>
</comment>
<feature type="compositionally biased region" description="Acidic residues" evidence="9">
    <location>
        <begin position="277"/>
        <end position="287"/>
    </location>
</feature>
<dbReference type="GO" id="GO:0000472">
    <property type="term" value="P:endonucleolytic cleavage to generate mature 5'-end of SSU-rRNA from (SSU-rRNA, 5.8S rRNA, LSU-rRNA)"/>
    <property type="evidence" value="ECO:0007669"/>
    <property type="project" value="TreeGrafter"/>
</dbReference>
<dbReference type="CDD" id="cd12263">
    <property type="entry name" value="RRM_ABT1_like"/>
    <property type="match status" value="1"/>
</dbReference>
<feature type="region of interest" description="Disordered" evidence="9">
    <location>
        <begin position="268"/>
        <end position="315"/>
    </location>
</feature>
<evidence type="ECO:0000313" key="10">
    <source>
        <dbReference type="EMBL" id="KAK8143487.1"/>
    </source>
</evidence>
<dbReference type="GO" id="GO:0003723">
    <property type="term" value="F:RNA binding"/>
    <property type="evidence" value="ECO:0007669"/>
    <property type="project" value="UniProtKB-KW"/>
</dbReference>
<dbReference type="EMBL" id="JAAHCF010000507">
    <property type="protein sequence ID" value="KAK8143487.1"/>
    <property type="molecule type" value="Genomic_DNA"/>
</dbReference>
<name>A0AAW0RMP7_9HYPO</name>
<organism evidence="10 11">
    <name type="scientific">Beauveria asiatica</name>
    <dbReference type="NCBI Taxonomy" id="1069075"/>
    <lineage>
        <taxon>Eukaryota</taxon>
        <taxon>Fungi</taxon>
        <taxon>Dikarya</taxon>
        <taxon>Ascomycota</taxon>
        <taxon>Pezizomycotina</taxon>
        <taxon>Sordariomycetes</taxon>
        <taxon>Hypocreomycetidae</taxon>
        <taxon>Hypocreales</taxon>
        <taxon>Cordycipitaceae</taxon>
        <taxon>Beauveria</taxon>
    </lineage>
</organism>
<dbReference type="FunFam" id="3.30.70.330:FF:001147">
    <property type="entry name" value="Pre-rRNA-processing protein esf-2"/>
    <property type="match status" value="1"/>
</dbReference>
<feature type="compositionally biased region" description="Basic and acidic residues" evidence="9">
    <location>
        <begin position="69"/>
        <end position="79"/>
    </location>
</feature>
<keyword evidence="6" id="KW-0539">Nucleus</keyword>
<dbReference type="InterPro" id="IPR034353">
    <property type="entry name" value="ABT1/ESF2_RRM"/>
</dbReference>
<evidence type="ECO:0000256" key="9">
    <source>
        <dbReference type="SAM" id="MobiDB-lite"/>
    </source>
</evidence>